<proteinExistence type="predicted"/>
<accession>A0ABQ5U5U4</accession>
<evidence type="ECO:0000313" key="3">
    <source>
        <dbReference type="Proteomes" id="UP001161409"/>
    </source>
</evidence>
<dbReference type="Proteomes" id="UP001161409">
    <property type="component" value="Unassembled WGS sequence"/>
</dbReference>
<dbReference type="PANTHER" id="PTHR33969">
    <property type="entry name" value="SEGREGATION AND CONDENSATION PROTEIN A"/>
    <property type="match status" value="1"/>
</dbReference>
<dbReference type="Pfam" id="PF02616">
    <property type="entry name" value="SMC_ScpA"/>
    <property type="match status" value="1"/>
</dbReference>
<comment type="caution">
    <text evidence="2">The sequence shown here is derived from an EMBL/GenBank/DDBJ whole genome shotgun (WGS) entry which is preliminary data.</text>
</comment>
<sequence length="273" mass="30970">MKDNGLFNVSDRLDAEEAAASSGPGLVVDLDGYEGPLDVLLVLARDQKVDLLKISILELAEQYLAFIEEVQKLRLEVAADYLVMAAWLAYLKSRLLLPEEPEEDGPSGEEMAERLAFQLKKLEAMRTAAEKLINGQVTGRDRMRRGRPEGVKVVRHSRYDCSLRELLQAYAAHKDRKGIKNPLRLMRNAIYTVEAALERLERMLGKVPDWVDLTAYLPKNLKDPFSRRSAEASTLLASLQMVKEGQLEVRQAHLFGPIEVRARREKRQESEDE</sequence>
<dbReference type="PANTHER" id="PTHR33969:SF2">
    <property type="entry name" value="SEGREGATION AND CONDENSATION PROTEIN A"/>
    <property type="match status" value="1"/>
</dbReference>
<dbReference type="Gene3D" id="6.10.250.2410">
    <property type="match status" value="1"/>
</dbReference>
<reference evidence="2" key="1">
    <citation type="journal article" date="2014" name="Int. J. Syst. Evol. Microbiol.">
        <title>Complete genome of a new Firmicutes species belonging to the dominant human colonic microbiota ('Ruminococcus bicirculans') reveals two chromosomes and a selective capacity to utilize plant glucans.</title>
        <authorList>
            <consortium name="NISC Comparative Sequencing Program"/>
            <person name="Wegmann U."/>
            <person name="Louis P."/>
            <person name="Goesmann A."/>
            <person name="Henrissat B."/>
            <person name="Duncan S.H."/>
            <person name="Flint H.J."/>
        </authorList>
    </citation>
    <scope>NUCLEOTIDE SEQUENCE</scope>
    <source>
        <strain evidence="2">NBRC 103408</strain>
    </source>
</reference>
<organism evidence="2 3">
    <name type="scientific">Sneathiella chinensis</name>
    <dbReference type="NCBI Taxonomy" id="349750"/>
    <lineage>
        <taxon>Bacteria</taxon>
        <taxon>Pseudomonadati</taxon>
        <taxon>Pseudomonadota</taxon>
        <taxon>Alphaproteobacteria</taxon>
        <taxon>Sneathiellales</taxon>
        <taxon>Sneathiellaceae</taxon>
        <taxon>Sneathiella</taxon>
    </lineage>
</organism>
<name>A0ABQ5U5U4_9PROT</name>
<gene>
    <name evidence="2" type="primary">scpA</name>
    <name evidence="2" type="ORF">GCM10007924_26980</name>
</gene>
<protein>
    <recommendedName>
        <fullName evidence="1">Segregation and condensation protein A</fullName>
    </recommendedName>
</protein>
<keyword evidence="3" id="KW-1185">Reference proteome</keyword>
<reference evidence="2" key="2">
    <citation type="submission" date="2023-01" db="EMBL/GenBank/DDBJ databases">
        <title>Draft genome sequence of Sneathiella chinensis strain NBRC 103408.</title>
        <authorList>
            <person name="Sun Q."/>
            <person name="Mori K."/>
        </authorList>
    </citation>
    <scope>NUCLEOTIDE SEQUENCE</scope>
    <source>
        <strain evidence="2">NBRC 103408</strain>
    </source>
</reference>
<dbReference type="EMBL" id="BSNF01000008">
    <property type="protein sequence ID" value="GLQ07477.1"/>
    <property type="molecule type" value="Genomic_DNA"/>
</dbReference>
<dbReference type="InterPro" id="IPR003768">
    <property type="entry name" value="ScpA"/>
</dbReference>
<evidence type="ECO:0000313" key="2">
    <source>
        <dbReference type="EMBL" id="GLQ07477.1"/>
    </source>
</evidence>
<evidence type="ECO:0000256" key="1">
    <source>
        <dbReference type="ARBA" id="ARBA00044777"/>
    </source>
</evidence>